<evidence type="ECO:0000313" key="2">
    <source>
        <dbReference type="EMBL" id="MFD1765256.1"/>
    </source>
</evidence>
<reference evidence="3" key="1">
    <citation type="journal article" date="2019" name="Int. J. Syst. Evol. Microbiol.">
        <title>The Global Catalogue of Microorganisms (GCM) 10K type strain sequencing project: providing services to taxonomists for standard genome sequencing and annotation.</title>
        <authorList>
            <consortium name="The Broad Institute Genomics Platform"/>
            <consortium name="The Broad Institute Genome Sequencing Center for Infectious Disease"/>
            <person name="Wu L."/>
            <person name="Ma J."/>
        </authorList>
    </citation>
    <scope>NUCLEOTIDE SEQUENCE [LARGE SCALE GENOMIC DNA]</scope>
    <source>
        <strain evidence="3">CGMCC 1.12449</strain>
    </source>
</reference>
<evidence type="ECO:0000259" key="1">
    <source>
        <dbReference type="Pfam" id="PF10686"/>
    </source>
</evidence>
<dbReference type="InterPro" id="IPR019627">
    <property type="entry name" value="YAcAr"/>
</dbReference>
<sequence length="318" mass="35433">MTQRFSNFADLADHYAEQIATPDYGTAFMEQTEMARLSIAEEPTTAEMPDPDKAQAAMEMIMATVFDLFRDTRMEDFSGEVAWGIANSFHVVAKRLDDREDAASQKLTDLLKTWDPSEVYQTEVEELTMTARSLSECRDAMECMREHAARIYHVETGRPFSPVRGSRVASKATASMIEARDYIASRAQQRREQYAPSGVVVAFSGGQTWADHELIWEYLDCIKARIPSMILATTSQNKGADVIAASWAAKNDVKVVLCRLDRTLGNRAAFVRNDRIVGFRPVEAIVCSGTGIQANLADKLRTAGVPLHVLRERSAMHG</sequence>
<evidence type="ECO:0000313" key="3">
    <source>
        <dbReference type="Proteomes" id="UP001597215"/>
    </source>
</evidence>
<dbReference type="Pfam" id="PF10686">
    <property type="entry name" value="YAcAr"/>
    <property type="match status" value="1"/>
</dbReference>
<feature type="domain" description="YspA cpYpsA-related SLOG" evidence="1">
    <location>
        <begin position="200"/>
        <end position="263"/>
    </location>
</feature>
<dbReference type="EMBL" id="JBHUEL010000001">
    <property type="protein sequence ID" value="MFD1765256.1"/>
    <property type="molecule type" value="Genomic_DNA"/>
</dbReference>
<dbReference type="RefSeq" id="WP_381510400.1">
    <property type="nucleotide sequence ID" value="NZ_JBHUEL010000001.1"/>
</dbReference>
<proteinExistence type="predicted"/>
<dbReference type="Proteomes" id="UP001597215">
    <property type="component" value="Unassembled WGS sequence"/>
</dbReference>
<organism evidence="2 3">
    <name type="scientific">Sphingorhabdus buctiana</name>
    <dbReference type="NCBI Taxonomy" id="1508805"/>
    <lineage>
        <taxon>Bacteria</taxon>
        <taxon>Pseudomonadati</taxon>
        <taxon>Pseudomonadota</taxon>
        <taxon>Alphaproteobacteria</taxon>
        <taxon>Sphingomonadales</taxon>
        <taxon>Sphingomonadaceae</taxon>
        <taxon>Sphingorhabdus</taxon>
    </lineage>
</organism>
<gene>
    <name evidence="2" type="ORF">ACFSAG_00170</name>
</gene>
<protein>
    <submittedName>
        <fullName evidence="2">DUF2493 domain-containing protein</fullName>
    </submittedName>
</protein>
<name>A0ABW4M891_9SPHN</name>
<accession>A0ABW4M891</accession>
<keyword evidence="3" id="KW-1185">Reference proteome</keyword>
<comment type="caution">
    <text evidence="2">The sequence shown here is derived from an EMBL/GenBank/DDBJ whole genome shotgun (WGS) entry which is preliminary data.</text>
</comment>